<dbReference type="Pfam" id="PF00589">
    <property type="entry name" value="Phage_integrase"/>
    <property type="match status" value="1"/>
</dbReference>
<dbReference type="GO" id="GO:0006310">
    <property type="term" value="P:DNA recombination"/>
    <property type="evidence" value="ECO:0007669"/>
    <property type="project" value="UniProtKB-KW"/>
</dbReference>
<comment type="similarity">
    <text evidence="1">Belongs to the 'phage' integrase family.</text>
</comment>
<dbReference type="InterPro" id="IPR044068">
    <property type="entry name" value="CB"/>
</dbReference>
<evidence type="ECO:0000256" key="2">
    <source>
        <dbReference type="ARBA" id="ARBA00023125"/>
    </source>
</evidence>
<dbReference type="AlphaFoldDB" id="K2F635"/>
<dbReference type="InterPro" id="IPR010998">
    <property type="entry name" value="Integrase_recombinase_N"/>
</dbReference>
<dbReference type="PANTHER" id="PTHR30349">
    <property type="entry name" value="PHAGE INTEGRASE-RELATED"/>
    <property type="match status" value="1"/>
</dbReference>
<reference evidence="7" key="1">
    <citation type="journal article" date="2012" name="Science">
        <title>Fermentation, hydrogen, and sulfur metabolism in multiple uncultivated bacterial phyla.</title>
        <authorList>
            <person name="Wrighton K.C."/>
            <person name="Thomas B.C."/>
            <person name="Sharon I."/>
            <person name="Miller C.S."/>
            <person name="Castelle C.J."/>
            <person name="VerBerkmoes N.C."/>
            <person name="Wilkins M.J."/>
            <person name="Hettich R.L."/>
            <person name="Lipton M.S."/>
            <person name="Williams K.H."/>
            <person name="Long P.E."/>
            <person name="Banfield J.F."/>
        </authorList>
    </citation>
    <scope>NUCLEOTIDE SEQUENCE [LARGE SCALE GENOMIC DNA]</scope>
</reference>
<accession>K2F635</accession>
<protein>
    <submittedName>
        <fullName evidence="7">Site-specific recombinase, phage integrase family/ribosomal subunit interface protein</fullName>
    </submittedName>
</protein>
<dbReference type="PROSITE" id="PS51900">
    <property type="entry name" value="CB"/>
    <property type="match status" value="1"/>
</dbReference>
<dbReference type="Gene3D" id="1.10.443.10">
    <property type="entry name" value="Intergrase catalytic core"/>
    <property type="match status" value="1"/>
</dbReference>
<feature type="domain" description="Tyr recombinase" evidence="5">
    <location>
        <begin position="107"/>
        <end position="292"/>
    </location>
</feature>
<evidence type="ECO:0000256" key="3">
    <source>
        <dbReference type="ARBA" id="ARBA00023172"/>
    </source>
</evidence>
<dbReference type="InterPro" id="IPR011010">
    <property type="entry name" value="DNA_brk_join_enz"/>
</dbReference>
<evidence type="ECO:0000259" key="5">
    <source>
        <dbReference type="PROSITE" id="PS51898"/>
    </source>
</evidence>
<dbReference type="GO" id="GO:0015074">
    <property type="term" value="P:DNA integration"/>
    <property type="evidence" value="ECO:0007669"/>
    <property type="project" value="InterPro"/>
</dbReference>
<dbReference type="EMBL" id="AMFJ01000765">
    <property type="protein sequence ID" value="EKE26536.1"/>
    <property type="molecule type" value="Genomic_DNA"/>
</dbReference>
<keyword evidence="3" id="KW-0233">DNA recombination</keyword>
<gene>
    <name evidence="7" type="ORF">ACD_4C00249G0001</name>
</gene>
<dbReference type="SUPFAM" id="SSF56349">
    <property type="entry name" value="DNA breaking-rejoining enzymes"/>
    <property type="match status" value="1"/>
</dbReference>
<evidence type="ECO:0000313" key="7">
    <source>
        <dbReference type="EMBL" id="EKE26536.1"/>
    </source>
</evidence>
<dbReference type="InterPro" id="IPR050090">
    <property type="entry name" value="Tyrosine_recombinase_XerCD"/>
</dbReference>
<evidence type="ECO:0000259" key="6">
    <source>
        <dbReference type="PROSITE" id="PS51900"/>
    </source>
</evidence>
<dbReference type="GO" id="GO:0003677">
    <property type="term" value="F:DNA binding"/>
    <property type="evidence" value="ECO:0007669"/>
    <property type="project" value="UniProtKB-UniRule"/>
</dbReference>
<sequence length="296" mass="36267">MQEMATLIKQYLVYLEFVQNYTKVTVSWIKSSLNYFMNDNKIWYIYEINRNLVEEWLLNWRVYKKWKPSTYVYHHKHLNWFYKWLEKKGIVEENFIKDIEKPKLENTLPKWLKKEEAELILMSIKRLKYTYKYETTRNYTVIATMLLTWLRRFEILNLHINDIQLNEMYINVVQGKWRKDRIVPISTRLSVIFHDYIKERERLNKKCEHFFTTSQYDKPMGVRCIDVLVKKLRQKTKIDFSSHSLRHTFATLMLEWGCDIYTLSKMMWHSKITTTTIYLACSPKQMLKSIEKHPLN</sequence>
<dbReference type="PANTHER" id="PTHR30349:SF41">
    <property type="entry name" value="INTEGRASE_RECOMBINASE PROTEIN MJ0367-RELATED"/>
    <property type="match status" value="1"/>
</dbReference>
<keyword evidence="2 4" id="KW-0238">DNA-binding</keyword>
<dbReference type="CDD" id="cd00397">
    <property type="entry name" value="DNA_BRE_C"/>
    <property type="match status" value="1"/>
</dbReference>
<dbReference type="InterPro" id="IPR002104">
    <property type="entry name" value="Integrase_catalytic"/>
</dbReference>
<dbReference type="InterPro" id="IPR013762">
    <property type="entry name" value="Integrase-like_cat_sf"/>
</dbReference>
<feature type="domain" description="Core-binding (CB)" evidence="6">
    <location>
        <begin position="2"/>
        <end position="86"/>
    </location>
</feature>
<proteinExistence type="inferred from homology"/>
<dbReference type="Gene3D" id="1.10.150.130">
    <property type="match status" value="1"/>
</dbReference>
<organism evidence="7">
    <name type="scientific">uncultured bacterium</name>
    <name type="common">gcode 4</name>
    <dbReference type="NCBI Taxonomy" id="1234023"/>
    <lineage>
        <taxon>Bacteria</taxon>
        <taxon>environmental samples</taxon>
    </lineage>
</organism>
<comment type="caution">
    <text evidence="7">The sequence shown here is derived from an EMBL/GenBank/DDBJ whole genome shotgun (WGS) entry which is preliminary data.</text>
</comment>
<evidence type="ECO:0000256" key="4">
    <source>
        <dbReference type="PROSITE-ProRule" id="PRU01248"/>
    </source>
</evidence>
<dbReference type="PROSITE" id="PS51898">
    <property type="entry name" value="TYR_RECOMBINASE"/>
    <property type="match status" value="1"/>
</dbReference>
<name>K2F635_9BACT</name>
<evidence type="ECO:0000256" key="1">
    <source>
        <dbReference type="ARBA" id="ARBA00008857"/>
    </source>
</evidence>